<feature type="domain" description="N-end rule aminoacyl transferase C-terminal" evidence="8">
    <location>
        <begin position="249"/>
        <end position="387"/>
    </location>
</feature>
<dbReference type="InterPro" id="IPR016181">
    <property type="entry name" value="Acyl_CoA_acyltransferase"/>
</dbReference>
<dbReference type="Pfam" id="PF04376">
    <property type="entry name" value="ATE_N"/>
    <property type="match status" value="1"/>
</dbReference>
<evidence type="ECO:0000256" key="5">
    <source>
        <dbReference type="PIRNR" id="PIRNR037207"/>
    </source>
</evidence>
<reference evidence="9" key="1">
    <citation type="submission" date="2024-06" db="UniProtKB">
        <authorList>
            <consortium name="RefSeq"/>
        </authorList>
    </citation>
    <scope>NUCLEOTIDE SEQUENCE [LARGE SCALE GENOMIC DNA]</scope>
    <source>
        <strain evidence="9">MV2-25</strain>
    </source>
</reference>
<evidence type="ECO:0000256" key="2">
    <source>
        <dbReference type="ARBA" id="ARBA00022679"/>
    </source>
</evidence>
<accession>A0A6I8V4E3</accession>
<dbReference type="RefSeq" id="XP_002138542.2">
    <property type="nucleotide sequence ID" value="XM_002138506.4"/>
</dbReference>
<feature type="domain" description="N-end aminoacyl transferase N-terminal" evidence="7">
    <location>
        <begin position="15"/>
        <end position="85"/>
    </location>
</feature>
<dbReference type="PANTHER" id="PTHR21367">
    <property type="entry name" value="ARGININE-TRNA-PROTEIN TRANSFERASE 1"/>
    <property type="match status" value="1"/>
</dbReference>
<evidence type="ECO:0000313" key="9">
    <source>
        <dbReference type="Proteomes" id="UP000001819"/>
    </source>
</evidence>
<evidence type="ECO:0000256" key="6">
    <source>
        <dbReference type="SAM" id="MobiDB-lite"/>
    </source>
</evidence>
<dbReference type="KEGG" id="dpo:6898501"/>
<keyword evidence="9" id="KW-1185">Reference proteome</keyword>
<comment type="catalytic activity">
    <reaction evidence="5">
        <text>an N-terminal L-alpha-aminoacyl-[protein] + L-arginyl-tRNA(Arg) = an N-terminal L-arginyl-L-aminoacyl-[protein] + tRNA(Arg) + H(+)</text>
        <dbReference type="Rhea" id="RHEA:10208"/>
        <dbReference type="Rhea" id="RHEA-COMP:9658"/>
        <dbReference type="Rhea" id="RHEA-COMP:9673"/>
        <dbReference type="Rhea" id="RHEA-COMP:10636"/>
        <dbReference type="Rhea" id="RHEA-COMP:10638"/>
        <dbReference type="ChEBI" id="CHEBI:15378"/>
        <dbReference type="ChEBI" id="CHEBI:78442"/>
        <dbReference type="ChEBI" id="CHEBI:78513"/>
        <dbReference type="ChEBI" id="CHEBI:78597"/>
        <dbReference type="ChEBI" id="CHEBI:83562"/>
        <dbReference type="EC" id="2.3.2.8"/>
    </reaction>
</comment>
<dbReference type="Pfam" id="PF04377">
    <property type="entry name" value="ATE_C"/>
    <property type="match status" value="1"/>
</dbReference>
<feature type="region of interest" description="Disordered" evidence="6">
    <location>
        <begin position="148"/>
        <end position="182"/>
    </location>
</feature>
<dbReference type="GO" id="GO:0004057">
    <property type="term" value="F:arginyl-tRNA--protein transferase activity"/>
    <property type="evidence" value="ECO:0007669"/>
    <property type="project" value="UniProtKB-EC"/>
</dbReference>
<evidence type="ECO:0000256" key="4">
    <source>
        <dbReference type="ARBA" id="ARBA00023315"/>
    </source>
</evidence>
<keyword evidence="2 5" id="KW-0808">Transferase</keyword>
<evidence type="ECO:0000259" key="7">
    <source>
        <dbReference type="Pfam" id="PF04376"/>
    </source>
</evidence>
<evidence type="ECO:0000313" key="10">
    <source>
        <dbReference type="RefSeq" id="XP_002138542.2"/>
    </source>
</evidence>
<comment type="function">
    <text evidence="5">Involved in the post-translational conjugation of arginine to the N-terminal aspartate or glutamate of a protein. This arginylation is required for degradation of the protein via the ubiquitin pathway.</text>
</comment>
<name>A0A6I8V4E3_DROPS</name>
<dbReference type="FunCoup" id="A0A6I8V4E3">
    <property type="interactions" value="2219"/>
</dbReference>
<organism evidence="9 10">
    <name type="scientific">Drosophila pseudoobscura pseudoobscura</name>
    <name type="common">Fruit fly</name>
    <dbReference type="NCBI Taxonomy" id="46245"/>
    <lineage>
        <taxon>Eukaryota</taxon>
        <taxon>Metazoa</taxon>
        <taxon>Ecdysozoa</taxon>
        <taxon>Arthropoda</taxon>
        <taxon>Hexapoda</taxon>
        <taxon>Insecta</taxon>
        <taxon>Pterygota</taxon>
        <taxon>Neoptera</taxon>
        <taxon>Endopterygota</taxon>
        <taxon>Diptera</taxon>
        <taxon>Brachycera</taxon>
        <taxon>Muscomorpha</taxon>
        <taxon>Ephydroidea</taxon>
        <taxon>Drosophilidae</taxon>
        <taxon>Drosophila</taxon>
        <taxon>Sophophora</taxon>
    </lineage>
</organism>
<dbReference type="AlphaFoldDB" id="A0A6I8V4E3"/>
<dbReference type="InterPro" id="IPR017137">
    <property type="entry name" value="Arg-tRNA-P_Trfase_1_euk"/>
</dbReference>
<dbReference type="SUPFAM" id="SSF55729">
    <property type="entry name" value="Acyl-CoA N-acyltransferases (Nat)"/>
    <property type="match status" value="1"/>
</dbReference>
<proteinExistence type="inferred from homology"/>
<feature type="region of interest" description="Disordered" evidence="6">
    <location>
        <begin position="101"/>
        <end position="132"/>
    </location>
</feature>
<evidence type="ECO:0000256" key="3">
    <source>
        <dbReference type="ARBA" id="ARBA00022786"/>
    </source>
</evidence>
<feature type="compositionally biased region" description="Polar residues" evidence="6">
    <location>
        <begin position="162"/>
        <end position="174"/>
    </location>
</feature>
<dbReference type="InParanoid" id="A0A6I8V4E3"/>
<dbReference type="GO" id="GO:0005737">
    <property type="term" value="C:cytoplasm"/>
    <property type="evidence" value="ECO:0007669"/>
    <property type="project" value="TreeGrafter"/>
</dbReference>
<dbReference type="Proteomes" id="UP000001819">
    <property type="component" value="Chromosome 3"/>
</dbReference>
<dbReference type="Bgee" id="FBgn0246215">
    <property type="expression patterns" value="Expressed in female reproductive system and 2 other cell types or tissues"/>
</dbReference>
<dbReference type="PIRSF" id="PIRSF037207">
    <property type="entry name" value="ATE1_euk"/>
    <property type="match status" value="1"/>
</dbReference>
<dbReference type="GeneID" id="6898501"/>
<gene>
    <name evidence="10" type="primary">Ate1</name>
</gene>
<keyword evidence="4 5" id="KW-0012">Acyltransferase</keyword>
<keyword evidence="3 5" id="KW-0833">Ubl conjugation pathway</keyword>
<protein>
    <recommendedName>
        <fullName evidence="5">Arginyl-tRNA--protein transferase 1</fullName>
        <shortName evidence="5">Arginyltransferase 1</shortName>
        <shortName evidence="5">R-transferase 1</shortName>
        <ecNumber evidence="5">2.3.2.8</ecNumber>
    </recommendedName>
    <alternativeName>
        <fullName evidence="5">Arginine-tRNA--protein transferase 1</fullName>
    </alternativeName>
</protein>
<comment type="similarity">
    <text evidence="1 5">Belongs to the R-transferase family.</text>
</comment>
<dbReference type="PANTHER" id="PTHR21367:SF1">
    <property type="entry name" value="ARGINYL-TRNA--PROTEIN TRANSFERASE 1"/>
    <property type="match status" value="1"/>
</dbReference>
<evidence type="ECO:0000256" key="1">
    <source>
        <dbReference type="ARBA" id="ARBA00009991"/>
    </source>
</evidence>
<dbReference type="InterPro" id="IPR007472">
    <property type="entry name" value="N-end_Aminoacyl_Trfase_C"/>
</dbReference>
<dbReference type="InterPro" id="IPR030700">
    <property type="entry name" value="N-end_Aminoacyl_Trfase"/>
</dbReference>
<evidence type="ECO:0000259" key="8">
    <source>
        <dbReference type="Pfam" id="PF04377"/>
    </source>
</evidence>
<dbReference type="InterPro" id="IPR007471">
    <property type="entry name" value="N-end_Aminoacyl_Trfase_N"/>
</dbReference>
<sequence length="481" mass="54468">MSVSIVKYYGSQLGKCGYCTGIHCSKSNGMHAYRLDCQDYQNLIDRGWRRCGNYCYKLKNKETCCPCYTIKCDALEFKLTKSNKRILRRMNRFLRDGKRDPVEQVARAGNEDDVTASVDAPASEPQPQMPDKSPAVINVEQAVSLAKAQKSKAKPARAAQVPLTQSPSQGSTKSAAVISNKPCKKAKQMRLERRQAKLGDTAQQSSQKAFTQEKSLTDFLSATSETNKHHLKIVLVDSSDTQHTCAEEVLALYRKYQVIIHNDNPARLTLASMQRFLIKSPLKNEKPDDGPEMGYGSFHQQYWLDEKLIAVGVIDILPGSVSSVYFFYDPDYSFLSLGTYGSLREIDFVQTIAATTPALKYYYMGFYIHSCPKMRYKGKLSASYLLCPETYVWILLTDVIRSKLDKNKYQRLNEDAAARDVNEFLLEHLDEVLLLLDATTCMQYKDYVQITGTDSDRVEIIEYSELVGKVCAHRMLYVNMA</sequence>
<reference evidence="10" key="2">
    <citation type="submission" date="2025-08" db="UniProtKB">
        <authorList>
            <consortium name="RefSeq"/>
        </authorList>
    </citation>
    <scope>IDENTIFICATION</scope>
    <source>
        <strain evidence="10">MV-25-SWS-2005</strain>
        <tissue evidence="10">Whole body</tissue>
    </source>
</reference>
<dbReference type="EC" id="2.3.2.8" evidence="5"/>
<dbReference type="ExpressionAtlas" id="A0A6I8V4E3">
    <property type="expression patterns" value="baseline"/>
</dbReference>